<keyword evidence="1" id="KW-0175">Coiled coil</keyword>
<dbReference type="InterPro" id="IPR027417">
    <property type="entry name" value="P-loop_NTPase"/>
</dbReference>
<dbReference type="EMBL" id="JARIHO010000039">
    <property type="protein sequence ID" value="KAJ7328483.1"/>
    <property type="molecule type" value="Genomic_DNA"/>
</dbReference>
<name>A0AAD6ZMW2_9AGAR</name>
<dbReference type="SUPFAM" id="SSF52540">
    <property type="entry name" value="P-loop containing nucleoside triphosphate hydrolases"/>
    <property type="match status" value="1"/>
</dbReference>
<protein>
    <recommendedName>
        <fullName evidence="4">G domain-containing protein</fullName>
    </recommendedName>
</protein>
<evidence type="ECO:0000313" key="3">
    <source>
        <dbReference type="Proteomes" id="UP001218218"/>
    </source>
</evidence>
<dbReference type="Proteomes" id="UP001218218">
    <property type="component" value="Unassembled WGS sequence"/>
</dbReference>
<sequence>MGGTGTGKTTFANLVGGSQHLVGDGLESCTTHIQSQQFLLDDCCVTVVDMPGFDDTNRSDADILNMIADFLVAEYRASRCLSGIVYFHRISDVKVGGTSRCNLTIFQKLCGEEVFANVAIVTTRWDQEDEAVGMARLAELKASPRLFKSVVAGGGSVVRHDGSCDSACRVLRRLISGTPKPLLIQREMISEGKDVAETTAGQEFQHDIMQQVERHQREMAELLEEIEQRLMKRRRWGKLHGYPGSLRNSMSLMTVRFQWAASGYQ</sequence>
<comment type="caution">
    <text evidence="2">The sequence shown here is derived from an EMBL/GenBank/DDBJ whole genome shotgun (WGS) entry which is preliminary data.</text>
</comment>
<keyword evidence="3" id="KW-1185">Reference proteome</keyword>
<dbReference type="Gene3D" id="3.40.50.300">
    <property type="entry name" value="P-loop containing nucleotide triphosphate hydrolases"/>
    <property type="match status" value="1"/>
</dbReference>
<accession>A0AAD6ZMW2</accession>
<evidence type="ECO:0008006" key="4">
    <source>
        <dbReference type="Google" id="ProtNLM"/>
    </source>
</evidence>
<organism evidence="2 3">
    <name type="scientific">Mycena albidolilacea</name>
    <dbReference type="NCBI Taxonomy" id="1033008"/>
    <lineage>
        <taxon>Eukaryota</taxon>
        <taxon>Fungi</taxon>
        <taxon>Dikarya</taxon>
        <taxon>Basidiomycota</taxon>
        <taxon>Agaricomycotina</taxon>
        <taxon>Agaricomycetes</taxon>
        <taxon>Agaricomycetidae</taxon>
        <taxon>Agaricales</taxon>
        <taxon>Marasmiineae</taxon>
        <taxon>Mycenaceae</taxon>
        <taxon>Mycena</taxon>
    </lineage>
</organism>
<proteinExistence type="predicted"/>
<evidence type="ECO:0000313" key="2">
    <source>
        <dbReference type="EMBL" id="KAJ7328483.1"/>
    </source>
</evidence>
<dbReference type="AlphaFoldDB" id="A0AAD6ZMW2"/>
<gene>
    <name evidence="2" type="ORF">DFH08DRAFT_916705</name>
</gene>
<reference evidence="2" key="1">
    <citation type="submission" date="2023-03" db="EMBL/GenBank/DDBJ databases">
        <title>Massive genome expansion in bonnet fungi (Mycena s.s.) driven by repeated elements and novel gene families across ecological guilds.</title>
        <authorList>
            <consortium name="Lawrence Berkeley National Laboratory"/>
            <person name="Harder C.B."/>
            <person name="Miyauchi S."/>
            <person name="Viragh M."/>
            <person name="Kuo A."/>
            <person name="Thoen E."/>
            <person name="Andreopoulos B."/>
            <person name="Lu D."/>
            <person name="Skrede I."/>
            <person name="Drula E."/>
            <person name="Henrissat B."/>
            <person name="Morin E."/>
            <person name="Kohler A."/>
            <person name="Barry K."/>
            <person name="LaButti K."/>
            <person name="Morin E."/>
            <person name="Salamov A."/>
            <person name="Lipzen A."/>
            <person name="Mereny Z."/>
            <person name="Hegedus B."/>
            <person name="Baldrian P."/>
            <person name="Stursova M."/>
            <person name="Weitz H."/>
            <person name="Taylor A."/>
            <person name="Grigoriev I.V."/>
            <person name="Nagy L.G."/>
            <person name="Martin F."/>
            <person name="Kauserud H."/>
        </authorList>
    </citation>
    <scope>NUCLEOTIDE SEQUENCE</scope>
    <source>
        <strain evidence="2">CBHHK002</strain>
    </source>
</reference>
<evidence type="ECO:0000256" key="1">
    <source>
        <dbReference type="SAM" id="Coils"/>
    </source>
</evidence>
<feature type="coiled-coil region" evidence="1">
    <location>
        <begin position="205"/>
        <end position="232"/>
    </location>
</feature>